<accession>A0A922MWK5</accession>
<evidence type="ECO:0000313" key="2">
    <source>
        <dbReference type="Proteomes" id="UP000814243"/>
    </source>
</evidence>
<organism evidence="1 2">
    <name type="scientific">Spodoptera exigua</name>
    <name type="common">Beet armyworm</name>
    <name type="synonym">Noctua fulgens</name>
    <dbReference type="NCBI Taxonomy" id="7107"/>
    <lineage>
        <taxon>Eukaryota</taxon>
        <taxon>Metazoa</taxon>
        <taxon>Ecdysozoa</taxon>
        <taxon>Arthropoda</taxon>
        <taxon>Hexapoda</taxon>
        <taxon>Insecta</taxon>
        <taxon>Pterygota</taxon>
        <taxon>Neoptera</taxon>
        <taxon>Endopterygota</taxon>
        <taxon>Lepidoptera</taxon>
        <taxon>Glossata</taxon>
        <taxon>Ditrysia</taxon>
        <taxon>Noctuoidea</taxon>
        <taxon>Noctuidae</taxon>
        <taxon>Amphipyrinae</taxon>
        <taxon>Spodoptera</taxon>
    </lineage>
</organism>
<proteinExistence type="predicted"/>
<gene>
    <name evidence="1" type="ORF">HF086_015424</name>
</gene>
<dbReference type="Proteomes" id="UP000814243">
    <property type="component" value="Unassembled WGS sequence"/>
</dbReference>
<comment type="caution">
    <text evidence="1">The sequence shown here is derived from an EMBL/GenBank/DDBJ whole genome shotgun (WGS) entry which is preliminary data.</text>
</comment>
<name>A0A922MWK5_SPOEX</name>
<dbReference type="AlphaFoldDB" id="A0A922MWK5"/>
<reference evidence="1" key="1">
    <citation type="journal article" date="2021" name="G3 (Bethesda)">
        <title>Genome and transcriptome analysis of the beet armyworm Spodoptera exigua reveals targets for pest control. .</title>
        <authorList>
            <person name="Simon S."/>
            <person name="Breeschoten T."/>
            <person name="Jansen H.J."/>
            <person name="Dirks R.P."/>
            <person name="Schranz M.E."/>
            <person name="Ros V.I.D."/>
        </authorList>
    </citation>
    <scope>NUCLEOTIDE SEQUENCE</scope>
    <source>
        <strain evidence="1">TB_SE_WUR_2020</strain>
    </source>
</reference>
<dbReference type="EMBL" id="JACEFF010000101">
    <property type="protein sequence ID" value="KAH9644094.1"/>
    <property type="molecule type" value="Genomic_DNA"/>
</dbReference>
<evidence type="ECO:0000313" key="1">
    <source>
        <dbReference type="EMBL" id="KAH9644094.1"/>
    </source>
</evidence>
<protein>
    <submittedName>
        <fullName evidence="1">Uncharacterized protein</fullName>
    </submittedName>
</protein>
<sequence length="125" mass="14108">MRITNVRRGRIIRMGGACAILLLLLFALHKWSTDTDASESESELILESQSAFYKSHRNVYPTLKTELGNFEPRDLHVVKGPGEEGKPYHMPQDRANDIAESESEYGMNIAASNDIAMNRLVRTPF</sequence>